<sequence>MEGRAPDQQRGTYPVDWLSFREAGLAVRVQRFEHPTYEQPHGAFLAGLSALDLLFARGRSALAAIRASNRFDEPAPPAGAPVLSV</sequence>
<name>A0ABW2LED3_9PSEU</name>
<evidence type="ECO:0000313" key="1">
    <source>
        <dbReference type="EMBL" id="MFC7340179.1"/>
    </source>
</evidence>
<dbReference type="RefSeq" id="WP_380663632.1">
    <property type="nucleotide sequence ID" value="NZ_JBHTCJ010000001.1"/>
</dbReference>
<accession>A0ABW2LED3</accession>
<proteinExistence type="predicted"/>
<dbReference type="Proteomes" id="UP001596504">
    <property type="component" value="Unassembled WGS sequence"/>
</dbReference>
<evidence type="ECO:0000313" key="2">
    <source>
        <dbReference type="Proteomes" id="UP001596504"/>
    </source>
</evidence>
<reference evidence="2" key="1">
    <citation type="journal article" date="2019" name="Int. J. Syst. Evol. Microbiol.">
        <title>The Global Catalogue of Microorganisms (GCM) 10K type strain sequencing project: providing services to taxonomists for standard genome sequencing and annotation.</title>
        <authorList>
            <consortium name="The Broad Institute Genomics Platform"/>
            <consortium name="The Broad Institute Genome Sequencing Center for Infectious Disease"/>
            <person name="Wu L."/>
            <person name="Ma J."/>
        </authorList>
    </citation>
    <scope>NUCLEOTIDE SEQUENCE [LARGE SCALE GENOMIC DNA]</scope>
    <source>
        <strain evidence="2">WLHS5</strain>
    </source>
</reference>
<protein>
    <submittedName>
        <fullName evidence="1">WbqC family protein</fullName>
    </submittedName>
</protein>
<gene>
    <name evidence="1" type="ORF">ACFQRI_02055</name>
</gene>
<dbReference type="InterPro" id="IPR014985">
    <property type="entry name" value="WbqC"/>
</dbReference>
<dbReference type="EMBL" id="JBHTCJ010000001">
    <property type="protein sequence ID" value="MFC7340179.1"/>
    <property type="molecule type" value="Genomic_DNA"/>
</dbReference>
<comment type="caution">
    <text evidence="1">The sequence shown here is derived from an EMBL/GenBank/DDBJ whole genome shotgun (WGS) entry which is preliminary data.</text>
</comment>
<keyword evidence="2" id="KW-1185">Reference proteome</keyword>
<dbReference type="Pfam" id="PF08889">
    <property type="entry name" value="WbqC"/>
    <property type="match status" value="1"/>
</dbReference>
<organism evidence="1 2">
    <name type="scientific">Saccharopolyspora griseoalba</name>
    <dbReference type="NCBI Taxonomy" id="1431848"/>
    <lineage>
        <taxon>Bacteria</taxon>
        <taxon>Bacillati</taxon>
        <taxon>Actinomycetota</taxon>
        <taxon>Actinomycetes</taxon>
        <taxon>Pseudonocardiales</taxon>
        <taxon>Pseudonocardiaceae</taxon>
        <taxon>Saccharopolyspora</taxon>
    </lineage>
</organism>